<dbReference type="EMBL" id="BA000035">
    <property type="protein sequence ID" value="BAC19631.1"/>
    <property type="molecule type" value="Genomic_DNA"/>
</dbReference>
<proteinExistence type="predicted"/>
<protein>
    <submittedName>
        <fullName evidence="1">Uncharacterized protein</fullName>
    </submittedName>
</protein>
<dbReference type="Proteomes" id="UP000001409">
    <property type="component" value="Chromosome"/>
</dbReference>
<evidence type="ECO:0000313" key="2">
    <source>
        <dbReference type="Proteomes" id="UP000001409"/>
    </source>
</evidence>
<organism evidence="1 2">
    <name type="scientific">Corynebacterium efficiens (strain DSM 44549 / YS-314 / AJ 12310 / JCM 11189 / NBRC 100395)</name>
    <dbReference type="NCBI Taxonomy" id="196164"/>
    <lineage>
        <taxon>Bacteria</taxon>
        <taxon>Bacillati</taxon>
        <taxon>Actinomycetota</taxon>
        <taxon>Actinomycetes</taxon>
        <taxon>Mycobacteriales</taxon>
        <taxon>Corynebacteriaceae</taxon>
        <taxon>Corynebacterium</taxon>
    </lineage>
</organism>
<sequence length="218" mass="23792">MTCTTPGTIPVGDVVHPVIPSGPACPTPSGNCLRESASHLACYLAWTGCCTPPVVIPASVSAETARIPEKEDEVFTWAYPFAIFACDVVLLTQRPQRRRGSRRFRAALDFIQRPQSMPTIGARLDAHLDALNGPARLQDSVVPQKTAMPTGMTVMSTMAMVNNVQIRRWGFLYMKLANAPPKNRKPTKTLAMVMIRTVSFTNFPLTLLDAPPAAFRPA</sequence>
<reference evidence="1 2" key="1">
    <citation type="journal article" date="2003" name="Genome Res.">
        <title>Comparative complete genome sequence analysis of the amino acid replacements responsible for the thermostability of Corynebacterium efficiens.</title>
        <authorList>
            <person name="Nishio Y."/>
            <person name="Nakamura Y."/>
            <person name="Kawarabayasi Y."/>
            <person name="Usuda Y."/>
            <person name="Kimura E."/>
            <person name="Sugimoto S."/>
            <person name="Matsui K."/>
            <person name="Yamagishi A."/>
            <person name="Kikuchi H."/>
            <person name="Ikeo K."/>
            <person name="Gojobori T."/>
        </authorList>
    </citation>
    <scope>NUCLEOTIDE SEQUENCE [LARGE SCALE GENOMIC DNA]</scope>
    <source>
        <strain evidence="2">DSM 44549 / YS-314 / AJ 12310 / JCM 11189 / NBRC 100395</strain>
    </source>
</reference>
<name>Q8FLP7_COREF</name>
<dbReference type="STRING" id="196164.gene:10743271"/>
<dbReference type="HOGENOM" id="CLU_1265174_0_0_11"/>
<evidence type="ECO:0000313" key="1">
    <source>
        <dbReference type="EMBL" id="BAC19631.1"/>
    </source>
</evidence>
<dbReference type="AlphaFoldDB" id="Q8FLP7"/>
<keyword evidence="2" id="KW-1185">Reference proteome</keyword>
<accession>Q8FLP7</accession>
<dbReference type="KEGG" id="cef:CE2822"/>